<keyword evidence="8" id="KW-0902">Two-component regulatory system</keyword>
<evidence type="ECO:0000313" key="12">
    <source>
        <dbReference type="EMBL" id="MFB6393007.1"/>
    </source>
</evidence>
<accession>A0ABV5CLX8</accession>
<evidence type="ECO:0000259" key="11">
    <source>
        <dbReference type="SMART" id="SM00387"/>
    </source>
</evidence>
<dbReference type="CDD" id="cd16917">
    <property type="entry name" value="HATPase_UhpB-NarQ-NarX-like"/>
    <property type="match status" value="1"/>
</dbReference>
<comment type="caution">
    <text evidence="12">The sequence shown here is derived from an EMBL/GenBank/DDBJ whole genome shotgun (WGS) entry which is preliminary data.</text>
</comment>
<keyword evidence="10" id="KW-0472">Membrane</keyword>
<dbReference type="Pfam" id="PF02518">
    <property type="entry name" value="HATPase_c"/>
    <property type="match status" value="1"/>
</dbReference>
<dbReference type="EC" id="2.7.13.3" evidence="2"/>
<dbReference type="RefSeq" id="WP_375733649.1">
    <property type="nucleotide sequence ID" value="NZ_JBCGDC010000015.1"/>
</dbReference>
<evidence type="ECO:0000256" key="7">
    <source>
        <dbReference type="ARBA" id="ARBA00022840"/>
    </source>
</evidence>
<evidence type="ECO:0000256" key="9">
    <source>
        <dbReference type="SAM" id="MobiDB-lite"/>
    </source>
</evidence>
<dbReference type="Gene3D" id="1.20.5.1930">
    <property type="match status" value="1"/>
</dbReference>
<evidence type="ECO:0000313" key="13">
    <source>
        <dbReference type="Proteomes" id="UP001582793"/>
    </source>
</evidence>
<dbReference type="Pfam" id="PF07730">
    <property type="entry name" value="HisKA_3"/>
    <property type="match status" value="1"/>
</dbReference>
<dbReference type="InterPro" id="IPR036890">
    <property type="entry name" value="HATPase_C_sf"/>
</dbReference>
<feature type="transmembrane region" description="Helical" evidence="10">
    <location>
        <begin position="12"/>
        <end position="31"/>
    </location>
</feature>
<dbReference type="InterPro" id="IPR003594">
    <property type="entry name" value="HATPase_dom"/>
</dbReference>
<evidence type="ECO:0000256" key="8">
    <source>
        <dbReference type="ARBA" id="ARBA00023012"/>
    </source>
</evidence>
<evidence type="ECO:0000256" key="3">
    <source>
        <dbReference type="ARBA" id="ARBA00022553"/>
    </source>
</evidence>
<sequence>MNGGRRGRVLRPFGDIGLALAVVVVLWLPALGAAGAAARWAGVALAAVVVAGTAARWRLPLASPVAVFAATGLAAVLGVTGDPFVAAAWALYPAAVRWGSRSPWFPAALFVAVVAGATMVGAPATTAALETVRHVTAAVALLAGSWIVGSLVGRQARAAAEAARAQADRRAAEHRLRVAREVHDVVAHTLGTIGIEAGVARHVASTPPEEMRRTLASIESSARQALGQIQSLLRTLRDDEEIDRTPAPGLTDLPGLAERATRAGSPTTVTVAGTPGLDAGTELAVYRIVQEAVTNSVRHAPGAACRVEIRADAGGTVVTVRDTGPGRPAGSTDGNGLAGLRERAALAGGTVTLGNHPDGGFQVRVSLPRKEPDG</sequence>
<keyword evidence="7" id="KW-0067">ATP-binding</keyword>
<feature type="transmembrane region" description="Helical" evidence="10">
    <location>
        <begin position="104"/>
        <end position="122"/>
    </location>
</feature>
<dbReference type="SMART" id="SM00387">
    <property type="entry name" value="HATPase_c"/>
    <property type="match status" value="1"/>
</dbReference>
<protein>
    <recommendedName>
        <fullName evidence="2">histidine kinase</fullName>
        <ecNumber evidence="2">2.7.13.3</ecNumber>
    </recommendedName>
</protein>
<keyword evidence="5" id="KW-0547">Nucleotide-binding</keyword>
<dbReference type="GO" id="GO:0016301">
    <property type="term" value="F:kinase activity"/>
    <property type="evidence" value="ECO:0007669"/>
    <property type="project" value="UniProtKB-KW"/>
</dbReference>
<feature type="region of interest" description="Disordered" evidence="9">
    <location>
        <begin position="355"/>
        <end position="374"/>
    </location>
</feature>
<evidence type="ECO:0000256" key="2">
    <source>
        <dbReference type="ARBA" id="ARBA00012438"/>
    </source>
</evidence>
<proteinExistence type="predicted"/>
<dbReference type="PANTHER" id="PTHR24421">
    <property type="entry name" value="NITRATE/NITRITE SENSOR PROTEIN NARX-RELATED"/>
    <property type="match status" value="1"/>
</dbReference>
<keyword evidence="3" id="KW-0597">Phosphoprotein</keyword>
<dbReference type="Proteomes" id="UP001582793">
    <property type="component" value="Unassembled WGS sequence"/>
</dbReference>
<name>A0ABV5CLX8_9ACTN</name>
<feature type="transmembrane region" description="Helical" evidence="10">
    <location>
        <begin position="134"/>
        <end position="153"/>
    </location>
</feature>
<reference evidence="12 13" key="1">
    <citation type="submission" date="2024-04" db="EMBL/GenBank/DDBJ databases">
        <title>Polymorphospora sp. isolated from Baiyangdian Lake in Xiong'an New Area.</title>
        <authorList>
            <person name="Zhang X."/>
            <person name="Liu J."/>
        </authorList>
    </citation>
    <scope>NUCLEOTIDE SEQUENCE [LARGE SCALE GENOMIC DNA]</scope>
    <source>
        <strain evidence="12 13">2-325</strain>
    </source>
</reference>
<dbReference type="EMBL" id="JBCGDC010000015">
    <property type="protein sequence ID" value="MFB6393007.1"/>
    <property type="molecule type" value="Genomic_DNA"/>
</dbReference>
<keyword evidence="6 12" id="KW-0418">Kinase</keyword>
<feature type="transmembrane region" description="Helical" evidence="10">
    <location>
        <begin position="37"/>
        <end position="55"/>
    </location>
</feature>
<organism evidence="12 13">
    <name type="scientific">Polymorphospora lycopeni</name>
    <dbReference type="NCBI Taxonomy" id="3140240"/>
    <lineage>
        <taxon>Bacteria</taxon>
        <taxon>Bacillati</taxon>
        <taxon>Actinomycetota</taxon>
        <taxon>Actinomycetes</taxon>
        <taxon>Micromonosporales</taxon>
        <taxon>Micromonosporaceae</taxon>
        <taxon>Polymorphospora</taxon>
    </lineage>
</organism>
<dbReference type="InterPro" id="IPR050482">
    <property type="entry name" value="Sensor_HK_TwoCompSys"/>
</dbReference>
<evidence type="ECO:0000256" key="4">
    <source>
        <dbReference type="ARBA" id="ARBA00022679"/>
    </source>
</evidence>
<keyword evidence="4" id="KW-0808">Transferase</keyword>
<gene>
    <name evidence="12" type="ORF">AAFH96_07770</name>
</gene>
<keyword evidence="13" id="KW-1185">Reference proteome</keyword>
<evidence type="ECO:0000256" key="1">
    <source>
        <dbReference type="ARBA" id="ARBA00000085"/>
    </source>
</evidence>
<dbReference type="InterPro" id="IPR011712">
    <property type="entry name" value="Sig_transdc_His_kin_sub3_dim/P"/>
</dbReference>
<dbReference type="Gene3D" id="3.30.565.10">
    <property type="entry name" value="Histidine kinase-like ATPase, C-terminal domain"/>
    <property type="match status" value="1"/>
</dbReference>
<keyword evidence="10" id="KW-0812">Transmembrane</keyword>
<feature type="transmembrane region" description="Helical" evidence="10">
    <location>
        <begin position="67"/>
        <end position="92"/>
    </location>
</feature>
<evidence type="ECO:0000256" key="10">
    <source>
        <dbReference type="SAM" id="Phobius"/>
    </source>
</evidence>
<dbReference type="PANTHER" id="PTHR24421:SF10">
    <property type="entry name" value="NITRATE_NITRITE SENSOR PROTEIN NARQ"/>
    <property type="match status" value="1"/>
</dbReference>
<dbReference type="SUPFAM" id="SSF55874">
    <property type="entry name" value="ATPase domain of HSP90 chaperone/DNA topoisomerase II/histidine kinase"/>
    <property type="match status" value="1"/>
</dbReference>
<keyword evidence="10" id="KW-1133">Transmembrane helix</keyword>
<comment type="catalytic activity">
    <reaction evidence="1">
        <text>ATP + protein L-histidine = ADP + protein N-phospho-L-histidine.</text>
        <dbReference type="EC" id="2.7.13.3"/>
    </reaction>
</comment>
<feature type="domain" description="Histidine kinase/HSP90-like ATPase" evidence="11">
    <location>
        <begin position="280"/>
        <end position="371"/>
    </location>
</feature>
<evidence type="ECO:0000256" key="5">
    <source>
        <dbReference type="ARBA" id="ARBA00022741"/>
    </source>
</evidence>
<evidence type="ECO:0000256" key="6">
    <source>
        <dbReference type="ARBA" id="ARBA00022777"/>
    </source>
</evidence>